<evidence type="ECO:0000259" key="2">
    <source>
        <dbReference type="Pfam" id="PF05922"/>
    </source>
</evidence>
<evidence type="ECO:0000256" key="1">
    <source>
        <dbReference type="PROSITE-ProRule" id="PRU01240"/>
    </source>
</evidence>
<reference evidence="3 4" key="1">
    <citation type="submission" date="2023-07" db="EMBL/GenBank/DDBJ databases">
        <title>Genomic Encyclopedia of Type Strains, Phase IV (KMG-IV): sequencing the most valuable type-strain genomes for metagenomic binning, comparative biology and taxonomic classification.</title>
        <authorList>
            <person name="Goeker M."/>
        </authorList>
    </citation>
    <scope>NUCLEOTIDE SEQUENCE [LARGE SCALE GENOMIC DNA]</scope>
    <source>
        <strain evidence="3 4">DSM 23494</strain>
    </source>
</reference>
<dbReference type="InterPro" id="IPR010259">
    <property type="entry name" value="S8pro/Inhibitor_I9"/>
</dbReference>
<dbReference type="Gene3D" id="3.40.50.200">
    <property type="entry name" value="Peptidase S8/S53 domain"/>
    <property type="match status" value="1"/>
</dbReference>
<protein>
    <submittedName>
        <fullName evidence="3">Subtilisin family serine protease</fullName>
    </submittedName>
</protein>
<dbReference type="RefSeq" id="WP_307474695.1">
    <property type="nucleotide sequence ID" value="NZ_JAUSUB010000008.1"/>
</dbReference>
<dbReference type="GO" id="GO:0006508">
    <property type="term" value="P:proteolysis"/>
    <property type="evidence" value="ECO:0007669"/>
    <property type="project" value="UniProtKB-KW"/>
</dbReference>
<evidence type="ECO:0000313" key="3">
    <source>
        <dbReference type="EMBL" id="MDQ0270342.1"/>
    </source>
</evidence>
<organism evidence="3 4">
    <name type="scientific">Cytobacillus purgationiresistens</name>
    <dbReference type="NCBI Taxonomy" id="863449"/>
    <lineage>
        <taxon>Bacteria</taxon>
        <taxon>Bacillati</taxon>
        <taxon>Bacillota</taxon>
        <taxon>Bacilli</taxon>
        <taxon>Bacillales</taxon>
        <taxon>Bacillaceae</taxon>
        <taxon>Cytobacillus</taxon>
    </lineage>
</organism>
<dbReference type="Pfam" id="PF05922">
    <property type="entry name" value="Inhibitor_I9"/>
    <property type="match status" value="1"/>
</dbReference>
<feature type="domain" description="Inhibitor I9" evidence="2">
    <location>
        <begin position="70"/>
        <end position="180"/>
    </location>
</feature>
<dbReference type="PROSITE" id="PS51892">
    <property type="entry name" value="SUBTILASE"/>
    <property type="match status" value="1"/>
</dbReference>
<comment type="caution">
    <text evidence="1">Lacks conserved residue(s) required for the propagation of feature annotation.</text>
</comment>
<comment type="similarity">
    <text evidence="1">Belongs to the peptidase S8 family.</text>
</comment>
<sequence>MKRERKNTFRWINILMIAFLIVSMMFSSVGSAEGKKQVESPLITKSATEATGDKISKSLTKEFDKKDKITFLIKFKEKANPAASAKKAEKAASTQKQTAAQAIYMKRSAIIADLKTTAIEAQGEVTDFVEKQEESGQVTGIQSFYIVNAMAVTATEEVMEKIAAFPEVEKILPNKTMQLHTPAKTEEASNVKKAGGTNSIEWNIDHIGAPAVWEMGIDGSGTVVASIDSGVQGIIRH</sequence>
<proteinExistence type="inferred from homology"/>
<keyword evidence="4" id="KW-1185">Reference proteome</keyword>
<evidence type="ECO:0000313" key="4">
    <source>
        <dbReference type="Proteomes" id="UP001238088"/>
    </source>
</evidence>
<name>A0ABU0AGF1_9BACI</name>
<gene>
    <name evidence="3" type="ORF">J2S17_002217</name>
</gene>
<accession>A0ABU0AGF1</accession>
<keyword evidence="3" id="KW-0378">Hydrolase</keyword>
<dbReference type="InterPro" id="IPR036852">
    <property type="entry name" value="Peptidase_S8/S53_dom_sf"/>
</dbReference>
<comment type="caution">
    <text evidence="3">The sequence shown here is derived from an EMBL/GenBank/DDBJ whole genome shotgun (WGS) entry which is preliminary data.</text>
</comment>
<dbReference type="SUPFAM" id="SSF52743">
    <property type="entry name" value="Subtilisin-like"/>
    <property type="match status" value="1"/>
</dbReference>
<dbReference type="GO" id="GO:0008233">
    <property type="term" value="F:peptidase activity"/>
    <property type="evidence" value="ECO:0007669"/>
    <property type="project" value="UniProtKB-KW"/>
</dbReference>
<dbReference type="EMBL" id="JAUSUB010000008">
    <property type="protein sequence ID" value="MDQ0270342.1"/>
    <property type="molecule type" value="Genomic_DNA"/>
</dbReference>
<dbReference type="Proteomes" id="UP001238088">
    <property type="component" value="Unassembled WGS sequence"/>
</dbReference>
<keyword evidence="3" id="KW-0645">Protease</keyword>